<dbReference type="SUPFAM" id="SSF82866">
    <property type="entry name" value="Multidrug efflux transporter AcrB transmembrane domain"/>
    <property type="match status" value="2"/>
</dbReference>
<feature type="transmembrane region" description="Helical" evidence="6">
    <location>
        <begin position="721"/>
        <end position="743"/>
    </location>
</feature>
<protein>
    <submittedName>
        <fullName evidence="8">Predicted exporter protein, RND superfamily</fullName>
    </submittedName>
</protein>
<dbReference type="PANTHER" id="PTHR33406">
    <property type="entry name" value="MEMBRANE PROTEIN MJ1562-RELATED"/>
    <property type="match status" value="1"/>
</dbReference>
<feature type="transmembrane region" description="Helical" evidence="6">
    <location>
        <begin position="485"/>
        <end position="505"/>
    </location>
</feature>
<evidence type="ECO:0000256" key="5">
    <source>
        <dbReference type="ARBA" id="ARBA00023136"/>
    </source>
</evidence>
<dbReference type="RefSeq" id="WP_072893995.1">
    <property type="nucleotide sequence ID" value="NZ_FQWZ01000001.1"/>
</dbReference>
<proteinExistence type="predicted"/>
<feature type="transmembrane region" description="Helical" evidence="6">
    <location>
        <begin position="326"/>
        <end position="344"/>
    </location>
</feature>
<feature type="transmembrane region" description="Helical" evidence="6">
    <location>
        <begin position="434"/>
        <end position="456"/>
    </location>
</feature>
<dbReference type="Gene3D" id="1.20.1640.10">
    <property type="entry name" value="Multidrug efflux transporter AcrB transmembrane domain"/>
    <property type="match status" value="2"/>
</dbReference>
<comment type="subcellular location">
    <subcellularLocation>
        <location evidence="1">Cell membrane</location>
        <topology evidence="1">Multi-pass membrane protein</topology>
    </subcellularLocation>
</comment>
<dbReference type="GO" id="GO:0005886">
    <property type="term" value="C:plasma membrane"/>
    <property type="evidence" value="ECO:0007669"/>
    <property type="project" value="UniProtKB-SubCell"/>
</dbReference>
<evidence type="ECO:0000256" key="3">
    <source>
        <dbReference type="ARBA" id="ARBA00022692"/>
    </source>
</evidence>
<keyword evidence="2" id="KW-1003">Cell membrane</keyword>
<evidence type="ECO:0000259" key="7">
    <source>
        <dbReference type="Pfam" id="PF03176"/>
    </source>
</evidence>
<organism evidence="8 9">
    <name type="scientific">Hydrocarboniphaga daqingensis</name>
    <dbReference type="NCBI Taxonomy" id="490188"/>
    <lineage>
        <taxon>Bacteria</taxon>
        <taxon>Pseudomonadati</taxon>
        <taxon>Pseudomonadota</taxon>
        <taxon>Gammaproteobacteria</taxon>
        <taxon>Nevskiales</taxon>
        <taxon>Nevskiaceae</taxon>
        <taxon>Hydrocarboniphaga</taxon>
    </lineage>
</organism>
<accession>A0A1M5K6F2</accession>
<feature type="transmembrane region" description="Helical" evidence="6">
    <location>
        <begin position="822"/>
        <end position="846"/>
    </location>
</feature>
<evidence type="ECO:0000256" key="4">
    <source>
        <dbReference type="ARBA" id="ARBA00022989"/>
    </source>
</evidence>
<sequence length="863" mass="94504">MHGEAQGKFSKAFVRVTEPIVFGNRPRTLLAIFLTTLFMVWQALHLQLDTGYEKQLPLGHPYMKVFKQYQTEFGGGNIVLFSVQQKEGDIYNPEFMETLRKLTQTVFFTKGVDRARVSSLFTPDVRYLETVEDGFRGGNVIPAEYAPTPEMVEIIKSNTAKAKAIGRYVTNDQTGAMVFSELLEIDPLTGKRLDYLATAKLIEDVRQRFTSQKMYELKLKKDVDGIPAGTVVKTTYMDPRKFTFRFSTIETVSPTDAANIVQVSGSDVDVVESDNPDYNPKVDVNIVGFAKVVGDIGDATFEVVGFFGLALLLTWVVLWWYTGSAVIALLPLSCGLLAVVWELGMLHMAGYGLDPFAILVPFLVLAISVSHGIQITSFWLLEVAERGANSFDASRNTYKRLVTPGITALVTNVVGFGTILLIPVGIIREMAINAMFGLLAVIVCKKILLPCLLSYAHLGDPNKFRDYQRKRDASFEPLWRLLSKITLKPVAIGVLLVSFAGWGAAEIISKDLKIGELHDGVPELRPDSRYNRDSAQIAANYSIGVELIKVIAENKADGCIDYSIMEEIDRFAYRMQNTPGVQSTLSLPQLGKLVYSAFNEGNPKYNVLPRSSDGLVLAGQQFPTSTGFLNTDCSAIPVLIFMADHKAETINTVVAAVNQFISEQGPNPQVQFKLATGNVGVMAATNDVIRDTEHTVLFWLFLCIGICVWLSFRSFGSLVCVLLPLWMVSVITYAVMVFLDIGLKVSTLPVAAFAAGIGVDYGIYIYSVLEECVGKGQSLREAYENTLKQTGKAVVVTALALAASVCTWLLSGLQFQVDMGILLTIMFLANAAAAVLLLPAFAAFLVKTQPGSGDAAHAETAKA</sequence>
<feature type="transmembrane region" description="Helical" evidence="6">
    <location>
        <begin position="750"/>
        <end position="769"/>
    </location>
</feature>
<feature type="transmembrane region" description="Helical" evidence="6">
    <location>
        <begin position="401"/>
        <end position="422"/>
    </location>
</feature>
<dbReference type="OrthoDB" id="5963930at2"/>
<feature type="transmembrane region" description="Helical" evidence="6">
    <location>
        <begin position="696"/>
        <end position="715"/>
    </location>
</feature>
<evidence type="ECO:0000256" key="2">
    <source>
        <dbReference type="ARBA" id="ARBA00022475"/>
    </source>
</evidence>
<dbReference type="STRING" id="490188.SAMN04488068_0376"/>
<evidence type="ECO:0000256" key="6">
    <source>
        <dbReference type="SAM" id="Phobius"/>
    </source>
</evidence>
<evidence type="ECO:0000313" key="8">
    <source>
        <dbReference type="EMBL" id="SHG48150.1"/>
    </source>
</evidence>
<evidence type="ECO:0000256" key="1">
    <source>
        <dbReference type="ARBA" id="ARBA00004651"/>
    </source>
</evidence>
<keyword evidence="4 6" id="KW-1133">Transmembrane helix</keyword>
<feature type="domain" description="Membrane transport protein MMPL" evidence="7">
    <location>
        <begin position="623"/>
        <end position="846"/>
    </location>
</feature>
<reference evidence="8 9" key="1">
    <citation type="submission" date="2016-11" db="EMBL/GenBank/DDBJ databases">
        <authorList>
            <person name="Jaros S."/>
            <person name="Januszkiewicz K."/>
            <person name="Wedrychowicz H."/>
        </authorList>
    </citation>
    <scope>NUCLEOTIDE SEQUENCE [LARGE SCALE GENOMIC DNA]</scope>
    <source>
        <strain evidence="8 9">CGMCC 1.7049</strain>
    </source>
</reference>
<keyword evidence="5 6" id="KW-0472">Membrane</keyword>
<dbReference type="InterPro" id="IPR004869">
    <property type="entry name" value="MMPL_dom"/>
</dbReference>
<keyword evidence="9" id="KW-1185">Reference proteome</keyword>
<feature type="transmembrane region" description="Helical" evidence="6">
    <location>
        <begin position="356"/>
        <end position="381"/>
    </location>
</feature>
<dbReference type="AlphaFoldDB" id="A0A1M5K6F2"/>
<evidence type="ECO:0000313" key="9">
    <source>
        <dbReference type="Proteomes" id="UP000199758"/>
    </source>
</evidence>
<dbReference type="EMBL" id="FQWZ01000001">
    <property type="protein sequence ID" value="SHG48150.1"/>
    <property type="molecule type" value="Genomic_DNA"/>
</dbReference>
<dbReference type="InterPro" id="IPR050545">
    <property type="entry name" value="Mycobact_MmpL"/>
</dbReference>
<keyword evidence="3 6" id="KW-0812">Transmembrane</keyword>
<dbReference type="Pfam" id="PF03176">
    <property type="entry name" value="MMPL"/>
    <property type="match status" value="1"/>
</dbReference>
<feature type="transmembrane region" description="Helical" evidence="6">
    <location>
        <begin position="789"/>
        <end position="810"/>
    </location>
</feature>
<gene>
    <name evidence="8" type="ORF">SAMN04488068_0376</name>
</gene>
<dbReference type="Proteomes" id="UP000199758">
    <property type="component" value="Unassembled WGS sequence"/>
</dbReference>
<name>A0A1M5K6F2_9GAMM</name>
<feature type="transmembrane region" description="Helical" evidence="6">
    <location>
        <begin position="299"/>
        <end position="320"/>
    </location>
</feature>
<dbReference type="PANTHER" id="PTHR33406:SF10">
    <property type="entry name" value="SSD DOMAIN-CONTAINING PROTEIN"/>
    <property type="match status" value="1"/>
</dbReference>